<dbReference type="PANTHER" id="PTHR28360:SF1">
    <property type="entry name" value="DYNACTIN SUBUNIT 3"/>
    <property type="match status" value="1"/>
</dbReference>
<comment type="caution">
    <text evidence="1">The sequence shown here is derived from an EMBL/GenBank/DDBJ whole genome shotgun (WGS) entry which is preliminary data.</text>
</comment>
<dbReference type="GO" id="GO:0061640">
    <property type="term" value="P:cytoskeleton-dependent cytokinesis"/>
    <property type="evidence" value="ECO:0007669"/>
    <property type="project" value="InterPro"/>
</dbReference>
<dbReference type="Pfam" id="PF07426">
    <property type="entry name" value="Dynactin_p22"/>
    <property type="match status" value="1"/>
</dbReference>
<dbReference type="AlphaFoldDB" id="A0A8H7R4E8"/>
<reference evidence="1" key="1">
    <citation type="submission" date="2020-12" db="EMBL/GenBank/DDBJ databases">
        <title>Metabolic potential, ecology and presence of endohyphal bacteria is reflected in genomic diversity of Mucoromycotina.</title>
        <authorList>
            <person name="Muszewska A."/>
            <person name="Okrasinska A."/>
            <person name="Steczkiewicz K."/>
            <person name="Drgas O."/>
            <person name="Orlowska M."/>
            <person name="Perlinska-Lenart U."/>
            <person name="Aleksandrzak-Piekarczyk T."/>
            <person name="Szatraj K."/>
            <person name="Zielenkiewicz U."/>
            <person name="Pilsyk S."/>
            <person name="Malc E."/>
            <person name="Mieczkowski P."/>
            <person name="Kruszewska J.S."/>
            <person name="Biernat P."/>
            <person name="Pawlowska J."/>
        </authorList>
    </citation>
    <scope>NUCLEOTIDE SEQUENCE</scope>
    <source>
        <strain evidence="1">WA0000017839</strain>
    </source>
</reference>
<evidence type="ECO:0000313" key="2">
    <source>
        <dbReference type="Proteomes" id="UP000603453"/>
    </source>
</evidence>
<dbReference type="GO" id="GO:0005869">
    <property type="term" value="C:dynactin complex"/>
    <property type="evidence" value="ECO:0007669"/>
    <property type="project" value="InterPro"/>
</dbReference>
<accession>A0A8H7R4E8</accession>
<dbReference type="EMBL" id="JAEPRD010000045">
    <property type="protein sequence ID" value="KAG2204344.1"/>
    <property type="molecule type" value="Genomic_DNA"/>
</dbReference>
<name>A0A8H7R4E8_9FUNG</name>
<evidence type="ECO:0008006" key="3">
    <source>
        <dbReference type="Google" id="ProtNLM"/>
    </source>
</evidence>
<evidence type="ECO:0000313" key="1">
    <source>
        <dbReference type="EMBL" id="KAG2204344.1"/>
    </source>
</evidence>
<gene>
    <name evidence="1" type="ORF">INT47_009386</name>
</gene>
<keyword evidence="2" id="KW-1185">Reference proteome</keyword>
<sequence>MDEHGFESRLRHLEHVLVGQQTAQVSKLSKESILKRIETLHKELNSVYKNNKSIKDFIEKYDVHAKLLNPNTSTYNLERETLAPDVKLELLLTAQDDLEKFAQEVKQVKDLEYVVSGTEFDVIETLGPNLSKLEVSHTDQITNLNDITKEVSQFMERYNGTVNTLSEIFISWDNILTNMETHVAALEHQKLNK</sequence>
<dbReference type="PANTHER" id="PTHR28360">
    <property type="entry name" value="DYNACTIN SUBUNIT 3"/>
    <property type="match status" value="1"/>
</dbReference>
<protein>
    <recommendedName>
        <fullName evidence="3">Dynactin subunit 3</fullName>
    </recommendedName>
</protein>
<proteinExistence type="predicted"/>
<organism evidence="1 2">
    <name type="scientific">Mucor saturninus</name>
    <dbReference type="NCBI Taxonomy" id="64648"/>
    <lineage>
        <taxon>Eukaryota</taxon>
        <taxon>Fungi</taxon>
        <taxon>Fungi incertae sedis</taxon>
        <taxon>Mucoromycota</taxon>
        <taxon>Mucoromycotina</taxon>
        <taxon>Mucoromycetes</taxon>
        <taxon>Mucorales</taxon>
        <taxon>Mucorineae</taxon>
        <taxon>Mucoraceae</taxon>
        <taxon>Mucor</taxon>
    </lineage>
</organism>
<dbReference type="Proteomes" id="UP000603453">
    <property type="component" value="Unassembled WGS sequence"/>
</dbReference>
<dbReference type="OrthoDB" id="16729at2759"/>
<dbReference type="InterPro" id="IPR009991">
    <property type="entry name" value="DCTN3"/>
</dbReference>